<dbReference type="GO" id="GO:0048038">
    <property type="term" value="F:quinone binding"/>
    <property type="evidence" value="ECO:0007669"/>
    <property type="project" value="TreeGrafter"/>
</dbReference>
<evidence type="ECO:0000256" key="2">
    <source>
        <dbReference type="SAM" id="MobiDB-lite"/>
    </source>
</evidence>
<dbReference type="SUPFAM" id="SSF51735">
    <property type="entry name" value="NAD(P)-binding Rossmann-fold domains"/>
    <property type="match status" value="1"/>
</dbReference>
<dbReference type="EMBL" id="ML977317">
    <property type="protein sequence ID" value="KAF2118329.1"/>
    <property type="molecule type" value="Genomic_DNA"/>
</dbReference>
<keyword evidence="4" id="KW-1185">Reference proteome</keyword>
<dbReference type="InterPro" id="IPR002347">
    <property type="entry name" value="SDR_fam"/>
</dbReference>
<protein>
    <recommendedName>
        <fullName evidence="5">NAD(P)-binding protein</fullName>
    </recommendedName>
</protein>
<reference evidence="3" key="1">
    <citation type="journal article" date="2020" name="Stud. Mycol.">
        <title>101 Dothideomycetes genomes: a test case for predicting lifestyles and emergence of pathogens.</title>
        <authorList>
            <person name="Haridas S."/>
            <person name="Albert R."/>
            <person name="Binder M."/>
            <person name="Bloem J."/>
            <person name="Labutti K."/>
            <person name="Salamov A."/>
            <person name="Andreopoulos B."/>
            <person name="Baker S."/>
            <person name="Barry K."/>
            <person name="Bills G."/>
            <person name="Bluhm B."/>
            <person name="Cannon C."/>
            <person name="Castanera R."/>
            <person name="Culley D."/>
            <person name="Daum C."/>
            <person name="Ezra D."/>
            <person name="Gonzalez J."/>
            <person name="Henrissat B."/>
            <person name="Kuo A."/>
            <person name="Liang C."/>
            <person name="Lipzen A."/>
            <person name="Lutzoni F."/>
            <person name="Magnuson J."/>
            <person name="Mondo S."/>
            <person name="Nolan M."/>
            <person name="Ohm R."/>
            <person name="Pangilinan J."/>
            <person name="Park H.-J."/>
            <person name="Ramirez L."/>
            <person name="Alfaro M."/>
            <person name="Sun H."/>
            <person name="Tritt A."/>
            <person name="Yoshinaga Y."/>
            <person name="Zwiers L.-H."/>
            <person name="Turgeon B."/>
            <person name="Goodwin S."/>
            <person name="Spatafora J."/>
            <person name="Crous P."/>
            <person name="Grigoriev I."/>
        </authorList>
    </citation>
    <scope>NUCLEOTIDE SEQUENCE</scope>
    <source>
        <strain evidence="3">CBS 627.86</strain>
    </source>
</reference>
<sequence>MKPPFPSVTPTWHNDTYPSIDPTKPTNSQAGKTVIITGAGSGIGRETAIAFAEAGAKHIVLVGRTQKTLLETQQLLPSGKCTSAVCAASVADAEQMKAVVDAAGTWDVFVLNAGHIAKPTSISEASMSDWWASYETNIKAILIAAQLFLPTANPAGASMLAVTAGGVVLEPAMVPGLSAYMTSKTAQIKLIEWLTVENPNLFACSVQPGVIDTKMLRDSGLSGLPYDTEKLPAHFLVWLAQPKTKFLNGRFVWANWDVDELCEQADEIAGSSITHINALGWPYTHGPRGLEA</sequence>
<dbReference type="Pfam" id="PF00106">
    <property type="entry name" value="adh_short"/>
    <property type="match status" value="1"/>
</dbReference>
<proteinExistence type="inferred from homology"/>
<dbReference type="PANTHER" id="PTHR42760:SF122">
    <property type="entry name" value="NAD(P)-BINDING PROTEIN"/>
    <property type="match status" value="1"/>
</dbReference>
<accession>A0A6A5ZFS7</accession>
<name>A0A6A5ZFS7_9PLEO</name>
<evidence type="ECO:0000256" key="1">
    <source>
        <dbReference type="ARBA" id="ARBA00006484"/>
    </source>
</evidence>
<evidence type="ECO:0008006" key="5">
    <source>
        <dbReference type="Google" id="ProtNLM"/>
    </source>
</evidence>
<dbReference type="PRINTS" id="PR00081">
    <property type="entry name" value="GDHRDH"/>
</dbReference>
<feature type="region of interest" description="Disordered" evidence="2">
    <location>
        <begin position="1"/>
        <end position="29"/>
    </location>
</feature>
<comment type="similarity">
    <text evidence="1">Belongs to the short-chain dehydrogenases/reductases (SDR) family.</text>
</comment>
<dbReference type="OrthoDB" id="1933717at2759"/>
<dbReference type="GO" id="GO:0006633">
    <property type="term" value="P:fatty acid biosynthetic process"/>
    <property type="evidence" value="ECO:0007669"/>
    <property type="project" value="TreeGrafter"/>
</dbReference>
<organism evidence="3 4">
    <name type="scientific">Lophiotrema nucula</name>
    <dbReference type="NCBI Taxonomy" id="690887"/>
    <lineage>
        <taxon>Eukaryota</taxon>
        <taxon>Fungi</taxon>
        <taxon>Dikarya</taxon>
        <taxon>Ascomycota</taxon>
        <taxon>Pezizomycotina</taxon>
        <taxon>Dothideomycetes</taxon>
        <taxon>Pleosporomycetidae</taxon>
        <taxon>Pleosporales</taxon>
        <taxon>Lophiotremataceae</taxon>
        <taxon>Lophiotrema</taxon>
    </lineage>
</organism>
<evidence type="ECO:0000313" key="3">
    <source>
        <dbReference type="EMBL" id="KAF2118329.1"/>
    </source>
</evidence>
<evidence type="ECO:0000313" key="4">
    <source>
        <dbReference type="Proteomes" id="UP000799770"/>
    </source>
</evidence>
<dbReference type="AlphaFoldDB" id="A0A6A5ZFS7"/>
<feature type="compositionally biased region" description="Polar residues" evidence="2">
    <location>
        <begin position="8"/>
        <end position="17"/>
    </location>
</feature>
<dbReference type="InterPro" id="IPR036291">
    <property type="entry name" value="NAD(P)-bd_dom_sf"/>
</dbReference>
<dbReference type="Proteomes" id="UP000799770">
    <property type="component" value="Unassembled WGS sequence"/>
</dbReference>
<dbReference type="PANTHER" id="PTHR42760">
    <property type="entry name" value="SHORT-CHAIN DEHYDROGENASES/REDUCTASES FAMILY MEMBER"/>
    <property type="match status" value="1"/>
</dbReference>
<dbReference type="Gene3D" id="3.40.50.720">
    <property type="entry name" value="NAD(P)-binding Rossmann-like Domain"/>
    <property type="match status" value="1"/>
</dbReference>
<gene>
    <name evidence="3" type="ORF">BDV96DRAFT_569677</name>
</gene>
<dbReference type="GO" id="GO:0016616">
    <property type="term" value="F:oxidoreductase activity, acting on the CH-OH group of donors, NAD or NADP as acceptor"/>
    <property type="evidence" value="ECO:0007669"/>
    <property type="project" value="TreeGrafter"/>
</dbReference>
<dbReference type="CDD" id="cd05233">
    <property type="entry name" value="SDR_c"/>
    <property type="match status" value="1"/>
</dbReference>